<accession>A0AAD9DFB3</accession>
<dbReference type="SMART" id="SM00367">
    <property type="entry name" value="LRR_CC"/>
    <property type="match status" value="3"/>
</dbReference>
<evidence type="ECO:0000259" key="1">
    <source>
        <dbReference type="Pfam" id="PF25372"/>
    </source>
</evidence>
<dbReference type="AlphaFoldDB" id="A0AAD9DFB3"/>
<dbReference type="InterPro" id="IPR032675">
    <property type="entry name" value="LRR_dom_sf"/>
</dbReference>
<proteinExistence type="predicted"/>
<dbReference type="PANTHER" id="PTHR13318">
    <property type="entry name" value="PARTNER OF PAIRED, ISOFORM B-RELATED"/>
    <property type="match status" value="1"/>
</dbReference>
<name>A0AAD9DFB3_9STRA</name>
<dbReference type="EMBL" id="JATAAI010000006">
    <property type="protein sequence ID" value="KAK1745107.1"/>
    <property type="molecule type" value="Genomic_DNA"/>
</dbReference>
<sequence length="347" mass="39250">MSLRLASLGIPDAATLNPRLTSHLVLNLDNCPYIDWIWKKGSDNEDIARKWCSRDGKVDFPKDITNDELELFISRGYLHGTKRASFARCRKLTVEWFELFIEVSLPNSITDNELKKATRYLKGVDRLNCIGSSALKNYKYLGELSNLRELHFLHNKHLKSLTFLGIPLRTLIIGTRLEISGLGLLQLSHMQSLEYLALERGAGESLTDNILKVLCGLTKLRKLRITHCEKLTDKGLSSLQHLPQLSCIELRGSNFTDEGARQISKVKGLKQLSLIGWEQLTDKGLYYLSKIKSLESLDLRYASQITDSGLEQLRRLKVLRDLQLAECSVTSKGRARLSKNGVRVKVG</sequence>
<dbReference type="GO" id="GO:0019005">
    <property type="term" value="C:SCF ubiquitin ligase complex"/>
    <property type="evidence" value="ECO:0007669"/>
    <property type="project" value="TreeGrafter"/>
</dbReference>
<gene>
    <name evidence="2" type="ORF">QTG54_004398</name>
</gene>
<reference evidence="2" key="1">
    <citation type="submission" date="2023-06" db="EMBL/GenBank/DDBJ databases">
        <title>Survivors Of The Sea: Transcriptome response of Skeletonema marinoi to long-term dormancy.</title>
        <authorList>
            <person name="Pinder M.I.M."/>
            <person name="Kourtchenko O."/>
            <person name="Robertson E.K."/>
            <person name="Larsson T."/>
            <person name="Maumus F."/>
            <person name="Osuna-Cruz C.M."/>
            <person name="Vancaester E."/>
            <person name="Stenow R."/>
            <person name="Vandepoele K."/>
            <person name="Ploug H."/>
            <person name="Bruchert V."/>
            <person name="Godhe A."/>
            <person name="Topel M."/>
        </authorList>
    </citation>
    <scope>NUCLEOTIDE SEQUENCE</scope>
    <source>
        <strain evidence="2">R05AC</strain>
    </source>
</reference>
<dbReference type="Proteomes" id="UP001224775">
    <property type="component" value="Unassembled WGS sequence"/>
</dbReference>
<organism evidence="2 3">
    <name type="scientific">Skeletonema marinoi</name>
    <dbReference type="NCBI Taxonomy" id="267567"/>
    <lineage>
        <taxon>Eukaryota</taxon>
        <taxon>Sar</taxon>
        <taxon>Stramenopiles</taxon>
        <taxon>Ochrophyta</taxon>
        <taxon>Bacillariophyta</taxon>
        <taxon>Coscinodiscophyceae</taxon>
        <taxon>Thalassiosirophycidae</taxon>
        <taxon>Thalassiosirales</taxon>
        <taxon>Skeletonemataceae</taxon>
        <taxon>Skeletonema</taxon>
        <taxon>Skeletonema marinoi-dohrnii complex</taxon>
    </lineage>
</organism>
<dbReference type="InterPro" id="IPR057207">
    <property type="entry name" value="FBXL15_LRR"/>
</dbReference>
<feature type="domain" description="F-box/LRR-repeat protein 15-like leucin rich repeat" evidence="1">
    <location>
        <begin position="202"/>
        <end position="285"/>
    </location>
</feature>
<dbReference type="InterPro" id="IPR001611">
    <property type="entry name" value="Leu-rich_rpt"/>
</dbReference>
<comment type="caution">
    <text evidence="2">The sequence shown here is derived from an EMBL/GenBank/DDBJ whole genome shotgun (WGS) entry which is preliminary data.</text>
</comment>
<evidence type="ECO:0000313" key="2">
    <source>
        <dbReference type="EMBL" id="KAK1745107.1"/>
    </source>
</evidence>
<dbReference type="Pfam" id="PF25372">
    <property type="entry name" value="DUF7885"/>
    <property type="match status" value="1"/>
</dbReference>
<dbReference type="GO" id="GO:0031146">
    <property type="term" value="P:SCF-dependent proteasomal ubiquitin-dependent protein catabolic process"/>
    <property type="evidence" value="ECO:0007669"/>
    <property type="project" value="TreeGrafter"/>
</dbReference>
<dbReference type="SUPFAM" id="SSF52047">
    <property type="entry name" value="RNI-like"/>
    <property type="match status" value="1"/>
</dbReference>
<keyword evidence="3" id="KW-1185">Reference proteome</keyword>
<dbReference type="Gene3D" id="3.80.10.10">
    <property type="entry name" value="Ribonuclease Inhibitor"/>
    <property type="match status" value="1"/>
</dbReference>
<protein>
    <submittedName>
        <fullName evidence="2">Leucine-rich repeat domain-containing protein</fullName>
    </submittedName>
</protein>
<dbReference type="Pfam" id="PF13516">
    <property type="entry name" value="LRR_6"/>
    <property type="match status" value="1"/>
</dbReference>
<dbReference type="InterPro" id="IPR006553">
    <property type="entry name" value="Leu-rich_rpt_Cys-con_subtyp"/>
</dbReference>
<evidence type="ECO:0000313" key="3">
    <source>
        <dbReference type="Proteomes" id="UP001224775"/>
    </source>
</evidence>